<feature type="signal peptide" evidence="1">
    <location>
        <begin position="1"/>
        <end position="20"/>
    </location>
</feature>
<keyword evidence="3" id="KW-1185">Reference proteome</keyword>
<evidence type="ECO:0000256" key="1">
    <source>
        <dbReference type="SAM" id="SignalP"/>
    </source>
</evidence>
<dbReference type="Proteomes" id="UP000215914">
    <property type="component" value="Chromosome 4"/>
</dbReference>
<dbReference type="AlphaFoldDB" id="A0A251V186"/>
<dbReference type="PROSITE" id="PS51257">
    <property type="entry name" value="PROKAR_LIPOPROTEIN"/>
    <property type="match status" value="1"/>
</dbReference>
<dbReference type="InParanoid" id="A0A251V186"/>
<organism evidence="2 3">
    <name type="scientific">Helianthus annuus</name>
    <name type="common">Common sunflower</name>
    <dbReference type="NCBI Taxonomy" id="4232"/>
    <lineage>
        <taxon>Eukaryota</taxon>
        <taxon>Viridiplantae</taxon>
        <taxon>Streptophyta</taxon>
        <taxon>Embryophyta</taxon>
        <taxon>Tracheophyta</taxon>
        <taxon>Spermatophyta</taxon>
        <taxon>Magnoliopsida</taxon>
        <taxon>eudicotyledons</taxon>
        <taxon>Gunneridae</taxon>
        <taxon>Pentapetalae</taxon>
        <taxon>asterids</taxon>
        <taxon>campanulids</taxon>
        <taxon>Asterales</taxon>
        <taxon>Asteraceae</taxon>
        <taxon>Asteroideae</taxon>
        <taxon>Heliantheae alliance</taxon>
        <taxon>Heliantheae</taxon>
        <taxon>Helianthus</taxon>
    </lineage>
</organism>
<accession>A0A251V186</accession>
<evidence type="ECO:0000313" key="3">
    <source>
        <dbReference type="Proteomes" id="UP000215914"/>
    </source>
</evidence>
<sequence>MNLGLRRIDMLALTVHLVQACFKLQNGNHVKSNCRRTKRKKCQVFISDQVETKEQFP</sequence>
<gene>
    <name evidence="2" type="ORF">HannXRQ_Chr04g0110411</name>
</gene>
<evidence type="ECO:0000313" key="2">
    <source>
        <dbReference type="EMBL" id="OTG28361.1"/>
    </source>
</evidence>
<dbReference type="EMBL" id="CM007893">
    <property type="protein sequence ID" value="OTG28361.1"/>
    <property type="molecule type" value="Genomic_DNA"/>
</dbReference>
<proteinExistence type="predicted"/>
<keyword evidence="1" id="KW-0732">Signal</keyword>
<protein>
    <submittedName>
        <fullName evidence="2">Uncharacterized protein</fullName>
    </submittedName>
</protein>
<feature type="chain" id="PRO_5012287191" evidence="1">
    <location>
        <begin position="21"/>
        <end position="57"/>
    </location>
</feature>
<reference evidence="3" key="1">
    <citation type="journal article" date="2017" name="Nature">
        <title>The sunflower genome provides insights into oil metabolism, flowering and Asterid evolution.</title>
        <authorList>
            <person name="Badouin H."/>
            <person name="Gouzy J."/>
            <person name="Grassa C.J."/>
            <person name="Murat F."/>
            <person name="Staton S.E."/>
            <person name="Cottret L."/>
            <person name="Lelandais-Briere C."/>
            <person name="Owens G.L."/>
            <person name="Carrere S."/>
            <person name="Mayjonade B."/>
            <person name="Legrand L."/>
            <person name="Gill N."/>
            <person name="Kane N.C."/>
            <person name="Bowers J.E."/>
            <person name="Hubner S."/>
            <person name="Bellec A."/>
            <person name="Berard A."/>
            <person name="Berges H."/>
            <person name="Blanchet N."/>
            <person name="Boniface M.C."/>
            <person name="Brunel D."/>
            <person name="Catrice O."/>
            <person name="Chaidir N."/>
            <person name="Claudel C."/>
            <person name="Donnadieu C."/>
            <person name="Faraut T."/>
            <person name="Fievet G."/>
            <person name="Helmstetter N."/>
            <person name="King M."/>
            <person name="Knapp S.J."/>
            <person name="Lai Z."/>
            <person name="Le Paslier M.C."/>
            <person name="Lippi Y."/>
            <person name="Lorenzon L."/>
            <person name="Mandel J.R."/>
            <person name="Marage G."/>
            <person name="Marchand G."/>
            <person name="Marquand E."/>
            <person name="Bret-Mestries E."/>
            <person name="Morien E."/>
            <person name="Nambeesan S."/>
            <person name="Nguyen T."/>
            <person name="Pegot-Espagnet P."/>
            <person name="Pouilly N."/>
            <person name="Raftis F."/>
            <person name="Sallet E."/>
            <person name="Schiex T."/>
            <person name="Thomas J."/>
            <person name="Vandecasteele C."/>
            <person name="Vares D."/>
            <person name="Vear F."/>
            <person name="Vautrin S."/>
            <person name="Crespi M."/>
            <person name="Mangin B."/>
            <person name="Burke J.M."/>
            <person name="Salse J."/>
            <person name="Munos S."/>
            <person name="Vincourt P."/>
            <person name="Rieseberg L.H."/>
            <person name="Langlade N.B."/>
        </authorList>
    </citation>
    <scope>NUCLEOTIDE SEQUENCE [LARGE SCALE GENOMIC DNA]</scope>
    <source>
        <strain evidence="3">cv. SF193</strain>
    </source>
</reference>
<name>A0A251V186_HELAN</name>